<dbReference type="EMBL" id="VSRR010072116">
    <property type="protein sequence ID" value="MPC86653.1"/>
    <property type="molecule type" value="Genomic_DNA"/>
</dbReference>
<dbReference type="AlphaFoldDB" id="A0A5B7IWH5"/>
<evidence type="ECO:0000256" key="1">
    <source>
        <dbReference type="SAM" id="MobiDB-lite"/>
    </source>
</evidence>
<keyword evidence="3" id="KW-1185">Reference proteome</keyword>
<organism evidence="2 3">
    <name type="scientific">Portunus trituberculatus</name>
    <name type="common">Swimming crab</name>
    <name type="synonym">Neptunus trituberculatus</name>
    <dbReference type="NCBI Taxonomy" id="210409"/>
    <lineage>
        <taxon>Eukaryota</taxon>
        <taxon>Metazoa</taxon>
        <taxon>Ecdysozoa</taxon>
        <taxon>Arthropoda</taxon>
        <taxon>Crustacea</taxon>
        <taxon>Multicrustacea</taxon>
        <taxon>Malacostraca</taxon>
        <taxon>Eumalacostraca</taxon>
        <taxon>Eucarida</taxon>
        <taxon>Decapoda</taxon>
        <taxon>Pleocyemata</taxon>
        <taxon>Brachyura</taxon>
        <taxon>Eubrachyura</taxon>
        <taxon>Portunoidea</taxon>
        <taxon>Portunidae</taxon>
        <taxon>Portuninae</taxon>
        <taxon>Portunus</taxon>
    </lineage>
</organism>
<proteinExistence type="predicted"/>
<sequence>MTSMGVAGGLKSKLGEGEGKSEGLGTAQIEAFLLPLSPS</sequence>
<name>A0A5B7IWH5_PORTR</name>
<dbReference type="Proteomes" id="UP000324222">
    <property type="component" value="Unassembled WGS sequence"/>
</dbReference>
<evidence type="ECO:0000313" key="3">
    <source>
        <dbReference type="Proteomes" id="UP000324222"/>
    </source>
</evidence>
<accession>A0A5B7IWH5</accession>
<protein>
    <submittedName>
        <fullName evidence="2">Uncharacterized protein</fullName>
    </submittedName>
</protein>
<reference evidence="2 3" key="1">
    <citation type="submission" date="2019-05" db="EMBL/GenBank/DDBJ databases">
        <title>Another draft genome of Portunus trituberculatus and its Hox gene families provides insights of decapod evolution.</title>
        <authorList>
            <person name="Jeong J.-H."/>
            <person name="Song I."/>
            <person name="Kim S."/>
            <person name="Choi T."/>
            <person name="Kim D."/>
            <person name="Ryu S."/>
            <person name="Kim W."/>
        </authorList>
    </citation>
    <scope>NUCLEOTIDE SEQUENCE [LARGE SCALE GENOMIC DNA]</scope>
    <source>
        <tissue evidence="2">Muscle</tissue>
    </source>
</reference>
<gene>
    <name evidence="2" type="ORF">E2C01_081489</name>
</gene>
<feature type="region of interest" description="Disordered" evidence="1">
    <location>
        <begin position="1"/>
        <end position="22"/>
    </location>
</feature>
<comment type="caution">
    <text evidence="2">The sequence shown here is derived from an EMBL/GenBank/DDBJ whole genome shotgun (WGS) entry which is preliminary data.</text>
</comment>
<evidence type="ECO:0000313" key="2">
    <source>
        <dbReference type="EMBL" id="MPC86653.1"/>
    </source>
</evidence>